<keyword evidence="7" id="KW-0496">Mitochondrion</keyword>
<comment type="subcellular location">
    <subcellularLocation>
        <location evidence="1">Mitochondrion membrane</location>
        <topology evidence="1">Multi-pass membrane protein</topology>
    </subcellularLocation>
</comment>
<evidence type="ECO:0000256" key="9">
    <source>
        <dbReference type="RuleBase" id="RU000488"/>
    </source>
</evidence>
<dbReference type="SUPFAM" id="SSF103506">
    <property type="entry name" value="Mitochondrial carrier"/>
    <property type="match status" value="1"/>
</dbReference>
<dbReference type="GO" id="GO:0000064">
    <property type="term" value="F:L-ornithine transmembrane transporter activity"/>
    <property type="evidence" value="ECO:0007669"/>
    <property type="project" value="TreeGrafter"/>
</dbReference>
<comment type="caution">
    <text evidence="10">The sequence shown here is derived from an EMBL/GenBank/DDBJ whole genome shotgun (WGS) entry which is preliminary data.</text>
</comment>
<evidence type="ECO:0000256" key="4">
    <source>
        <dbReference type="ARBA" id="ARBA00022692"/>
    </source>
</evidence>
<keyword evidence="3 9" id="KW-0813">Transport</keyword>
<keyword evidence="4 9" id="KW-0812">Transmembrane</keyword>
<dbReference type="PROSITE" id="PS50920">
    <property type="entry name" value="SOLCAR"/>
    <property type="match status" value="3"/>
</dbReference>
<keyword evidence="5" id="KW-0677">Repeat</keyword>
<evidence type="ECO:0000256" key="5">
    <source>
        <dbReference type="ARBA" id="ARBA00022737"/>
    </source>
</evidence>
<dbReference type="InterPro" id="IPR023395">
    <property type="entry name" value="MCP_dom_sf"/>
</dbReference>
<dbReference type="GO" id="GO:0031966">
    <property type="term" value="C:mitochondrial membrane"/>
    <property type="evidence" value="ECO:0007669"/>
    <property type="project" value="UniProtKB-SubCell"/>
</dbReference>
<reference evidence="10" key="1">
    <citation type="submission" date="2022-03" db="EMBL/GenBank/DDBJ databases">
        <authorList>
            <person name="Martin C."/>
        </authorList>
    </citation>
    <scope>NUCLEOTIDE SEQUENCE</scope>
</reference>
<evidence type="ECO:0000256" key="1">
    <source>
        <dbReference type="ARBA" id="ARBA00004225"/>
    </source>
</evidence>
<dbReference type="Proteomes" id="UP000749559">
    <property type="component" value="Unassembled WGS sequence"/>
</dbReference>
<dbReference type="AlphaFoldDB" id="A0A8J1TFN4"/>
<evidence type="ECO:0000256" key="3">
    <source>
        <dbReference type="ARBA" id="ARBA00022448"/>
    </source>
</evidence>
<name>A0A8J1TFN4_OWEFU</name>
<gene>
    <name evidence="10" type="ORF">OFUS_LOCUS3868</name>
</gene>
<dbReference type="GO" id="GO:1990575">
    <property type="term" value="P:mitochondrial L-ornithine transmembrane transport"/>
    <property type="evidence" value="ECO:0007669"/>
    <property type="project" value="TreeGrafter"/>
</dbReference>
<evidence type="ECO:0000256" key="2">
    <source>
        <dbReference type="ARBA" id="ARBA00006375"/>
    </source>
</evidence>
<evidence type="ECO:0000313" key="10">
    <source>
        <dbReference type="EMBL" id="CAH1776719.1"/>
    </source>
</evidence>
<evidence type="ECO:0000256" key="8">
    <source>
        <dbReference type="ARBA" id="ARBA00023136"/>
    </source>
</evidence>
<accession>A0A8J1TFN4</accession>
<evidence type="ECO:0000256" key="7">
    <source>
        <dbReference type="ARBA" id="ARBA00023128"/>
    </source>
</evidence>
<dbReference type="InterPro" id="IPR050567">
    <property type="entry name" value="Mitochondrial_Carrier"/>
</dbReference>
<dbReference type="Gene3D" id="1.50.40.10">
    <property type="entry name" value="Mitochondrial carrier domain"/>
    <property type="match status" value="1"/>
</dbReference>
<dbReference type="PANTHER" id="PTHR45624">
    <property type="entry name" value="MITOCHONDRIAL BASIC AMINO ACIDS TRANSPORTER-RELATED"/>
    <property type="match status" value="1"/>
</dbReference>
<dbReference type="PANTHER" id="PTHR45624:SF12">
    <property type="entry name" value="MITOCHONDRIAL ORNITHINE TRANSPORTER 1"/>
    <property type="match status" value="1"/>
</dbReference>
<organism evidence="10 11">
    <name type="scientific">Owenia fusiformis</name>
    <name type="common">Polychaete worm</name>
    <dbReference type="NCBI Taxonomy" id="6347"/>
    <lineage>
        <taxon>Eukaryota</taxon>
        <taxon>Metazoa</taxon>
        <taxon>Spiralia</taxon>
        <taxon>Lophotrochozoa</taxon>
        <taxon>Annelida</taxon>
        <taxon>Polychaeta</taxon>
        <taxon>Sedentaria</taxon>
        <taxon>Canalipalpata</taxon>
        <taxon>Sabellida</taxon>
        <taxon>Oweniida</taxon>
        <taxon>Oweniidae</taxon>
        <taxon>Owenia</taxon>
    </lineage>
</organism>
<keyword evidence="8" id="KW-0472">Membrane</keyword>
<keyword evidence="11" id="KW-1185">Reference proteome</keyword>
<keyword evidence="6" id="KW-1133">Transmembrane helix</keyword>
<protein>
    <submittedName>
        <fullName evidence="10">Uncharacterized protein</fullName>
    </submittedName>
</protein>
<dbReference type="Pfam" id="PF00153">
    <property type="entry name" value="Mito_carr"/>
    <property type="match status" value="3"/>
</dbReference>
<dbReference type="OrthoDB" id="409586at2759"/>
<sequence>MAAQNHTLDAAIDLAGGTAGAFASVYVGQSLDTVKVKMQTFPKLYKNGLDCFLKTYRQEGIYRGLYAGTIPALTANIAENSTLFMFYGLCQKGIMSLSGKKSTQDLGSFENALSGSGAAIFCSFTLCPTELVKCRLQAMREMSLQEGKAKIEIGPFGLTRQILRAEGVRGLYHGLTSTIAREVPGYFFFFGGYETCRYLLTPVGKTKEDIGALRTILSGGIGGICFWLSIFPTDVVKSRHQVESQHGHKLDSFFTTLMKVYRETGFKSLYKGLGPTLIRTFPATGALFFAYELAKKSLHELANGKSDSQLD</sequence>
<dbReference type="EMBL" id="CAIIXF020000002">
    <property type="protein sequence ID" value="CAH1776719.1"/>
    <property type="molecule type" value="Genomic_DNA"/>
</dbReference>
<evidence type="ECO:0000313" key="11">
    <source>
        <dbReference type="Proteomes" id="UP000749559"/>
    </source>
</evidence>
<proteinExistence type="inferred from homology"/>
<evidence type="ECO:0000256" key="6">
    <source>
        <dbReference type="ARBA" id="ARBA00022989"/>
    </source>
</evidence>
<comment type="similarity">
    <text evidence="2 9">Belongs to the mitochondrial carrier (TC 2.A.29) family.</text>
</comment>
<dbReference type="InterPro" id="IPR018108">
    <property type="entry name" value="MCP_transmembrane"/>
</dbReference>